<organism evidence="1 2">
    <name type="scientific">Klebsiella michiganensis</name>
    <dbReference type="NCBI Taxonomy" id="1134687"/>
    <lineage>
        <taxon>Bacteria</taxon>
        <taxon>Pseudomonadati</taxon>
        <taxon>Pseudomonadota</taxon>
        <taxon>Gammaproteobacteria</taxon>
        <taxon>Enterobacterales</taxon>
        <taxon>Enterobacteriaceae</taxon>
        <taxon>Klebsiella/Raoultella group</taxon>
        <taxon>Klebsiella</taxon>
    </lineage>
</organism>
<protein>
    <submittedName>
        <fullName evidence="1">Uncharacterized protein</fullName>
    </submittedName>
</protein>
<accession>A0A7H4PPG6</accession>
<dbReference type="EMBL" id="UGMS01000004">
    <property type="protein sequence ID" value="STW80289.1"/>
    <property type="molecule type" value="Genomic_DNA"/>
</dbReference>
<evidence type="ECO:0000313" key="1">
    <source>
        <dbReference type="EMBL" id="STW80289.1"/>
    </source>
</evidence>
<evidence type="ECO:0000313" key="2">
    <source>
        <dbReference type="Proteomes" id="UP000254863"/>
    </source>
</evidence>
<gene>
    <name evidence="1" type="ORF">NCTC11685_07645</name>
</gene>
<reference evidence="1 2" key="1">
    <citation type="submission" date="2018-06" db="EMBL/GenBank/DDBJ databases">
        <authorList>
            <consortium name="Pathogen Informatics"/>
            <person name="Doyle S."/>
        </authorList>
    </citation>
    <scope>NUCLEOTIDE SEQUENCE [LARGE SCALE GENOMIC DNA]</scope>
    <source>
        <strain evidence="1 2">NCTC11685</strain>
    </source>
</reference>
<dbReference type="Proteomes" id="UP000254863">
    <property type="component" value="Unassembled WGS sequence"/>
</dbReference>
<comment type="caution">
    <text evidence="1">The sequence shown here is derived from an EMBL/GenBank/DDBJ whole genome shotgun (WGS) entry which is preliminary data.</text>
</comment>
<name>A0A7H4PPG6_9ENTR</name>
<proteinExistence type="predicted"/>
<sequence length="86" mass="9771">MGVGHQQAIDKVFFFDTRRRFTFTATTLGFVVGQRLILHVALMRKGHDNIFLVDQVFNVDIRAVSGDLGTTRVAELFTDQLQLFRG</sequence>
<dbReference type="AlphaFoldDB" id="A0A7H4PPG6"/>